<gene>
    <name evidence="2" type="ORF">RND81_11G164800</name>
</gene>
<dbReference type="Pfam" id="PF03478">
    <property type="entry name" value="Beta-prop_KIB1-4"/>
    <property type="match status" value="1"/>
</dbReference>
<evidence type="ECO:0000259" key="1">
    <source>
        <dbReference type="SMART" id="SM00256"/>
    </source>
</evidence>
<evidence type="ECO:0000313" key="2">
    <source>
        <dbReference type="EMBL" id="KAK9677753.1"/>
    </source>
</evidence>
<comment type="caution">
    <text evidence="2">The sequence shown here is derived from an EMBL/GenBank/DDBJ whole genome shotgun (WGS) entry which is preliminary data.</text>
</comment>
<sequence>MKESRRKVEWGELPEEIVAEIGDRLKYKTERLRFKSVCKSWRSSLSKSHKTKFMAFEVPKPPTLNPWPWVCNYMKGPTYFVTEPTLYAFRDGIGGNWLVQLDEVLPHRFIPNHTFFSLGLGKFFKRKNLVDMSVFPISKYYHIICVPPTQGRDGKDEFFNRFSVVDKTVVVSDDDDDDVSNLVVGALLKRGRVGFLRILRSCHTCNPQEWKVIGCAKKGDESGSIRFDDIVNFDGKLCVVDFKGRAFLVNAKTLELTLIAKEPPLTSNVELERRWRLVEASGEIYLLVPLRDIVNGQVKPEIGVYKLWKQRNEWVEVESIGDQVFFIGCDFSFAASARDVFSKFEDYMNRVLVISESFPMYREIRQNCSREPLFKDVSDNITVGIYDLPHGANFRLISLLRMDGEIVYWIPRFLEDDEYSKSSCLNQ</sequence>
<proteinExistence type="predicted"/>
<evidence type="ECO:0000313" key="3">
    <source>
        <dbReference type="Proteomes" id="UP001443914"/>
    </source>
</evidence>
<protein>
    <recommendedName>
        <fullName evidence="1">F-box domain-containing protein</fullName>
    </recommendedName>
</protein>
<dbReference type="PANTHER" id="PTHR47123:SF6">
    <property type="entry name" value="F-BOX PROTEIN SKIP23-LIKE ISOFORM X1"/>
    <property type="match status" value="1"/>
</dbReference>
<accession>A0AAW1HN12</accession>
<dbReference type="Proteomes" id="UP001443914">
    <property type="component" value="Unassembled WGS sequence"/>
</dbReference>
<organism evidence="2 3">
    <name type="scientific">Saponaria officinalis</name>
    <name type="common">Common soapwort</name>
    <name type="synonym">Lychnis saponaria</name>
    <dbReference type="NCBI Taxonomy" id="3572"/>
    <lineage>
        <taxon>Eukaryota</taxon>
        <taxon>Viridiplantae</taxon>
        <taxon>Streptophyta</taxon>
        <taxon>Embryophyta</taxon>
        <taxon>Tracheophyta</taxon>
        <taxon>Spermatophyta</taxon>
        <taxon>Magnoliopsida</taxon>
        <taxon>eudicotyledons</taxon>
        <taxon>Gunneridae</taxon>
        <taxon>Pentapetalae</taxon>
        <taxon>Caryophyllales</taxon>
        <taxon>Caryophyllaceae</taxon>
        <taxon>Caryophylleae</taxon>
        <taxon>Saponaria</taxon>
    </lineage>
</organism>
<reference evidence="2" key="1">
    <citation type="submission" date="2024-03" db="EMBL/GenBank/DDBJ databases">
        <title>WGS assembly of Saponaria officinalis var. Norfolk2.</title>
        <authorList>
            <person name="Jenkins J."/>
            <person name="Shu S."/>
            <person name="Grimwood J."/>
            <person name="Barry K."/>
            <person name="Goodstein D."/>
            <person name="Schmutz J."/>
            <person name="Leebens-Mack J."/>
            <person name="Osbourn A."/>
        </authorList>
    </citation>
    <scope>NUCLEOTIDE SEQUENCE [LARGE SCALE GENOMIC DNA]</scope>
    <source>
        <strain evidence="2">JIC</strain>
    </source>
</reference>
<dbReference type="InterPro" id="IPR005174">
    <property type="entry name" value="KIB1-4_b-propeller"/>
</dbReference>
<name>A0AAW1HN12_SAPOF</name>
<keyword evidence="3" id="KW-1185">Reference proteome</keyword>
<dbReference type="InterPro" id="IPR001810">
    <property type="entry name" value="F-box_dom"/>
</dbReference>
<dbReference type="EMBL" id="JBDFQZ010000011">
    <property type="protein sequence ID" value="KAK9677753.1"/>
    <property type="molecule type" value="Genomic_DNA"/>
</dbReference>
<dbReference type="SMART" id="SM00256">
    <property type="entry name" value="FBOX"/>
    <property type="match status" value="1"/>
</dbReference>
<dbReference type="PANTHER" id="PTHR47123">
    <property type="entry name" value="F-BOX PROTEIN SKIP23"/>
    <property type="match status" value="1"/>
</dbReference>
<dbReference type="InterPro" id="IPR051304">
    <property type="entry name" value="SCF_F-box_domain"/>
</dbReference>
<dbReference type="Gene3D" id="1.20.1280.50">
    <property type="match status" value="1"/>
</dbReference>
<dbReference type="Pfam" id="PF00646">
    <property type="entry name" value="F-box"/>
    <property type="match status" value="1"/>
</dbReference>
<feature type="domain" description="F-box" evidence="1">
    <location>
        <begin position="13"/>
        <end position="54"/>
    </location>
</feature>
<dbReference type="AlphaFoldDB" id="A0AAW1HN12"/>